<feature type="transmembrane region" description="Helical" evidence="1">
    <location>
        <begin position="70"/>
        <end position="91"/>
    </location>
</feature>
<gene>
    <name evidence="3" type="ORF">SAMN04489810_3356</name>
</gene>
<keyword evidence="1" id="KW-0812">Transmembrane</keyword>
<feature type="domain" description="DUF1206" evidence="2">
    <location>
        <begin position="110"/>
        <end position="178"/>
    </location>
</feature>
<dbReference type="Pfam" id="PF06724">
    <property type="entry name" value="DUF1206"/>
    <property type="match status" value="3"/>
</dbReference>
<keyword evidence="1" id="KW-0472">Membrane</keyword>
<dbReference type="EMBL" id="LT629692">
    <property type="protein sequence ID" value="SDH57383.1"/>
    <property type="molecule type" value="Genomic_DNA"/>
</dbReference>
<organism evidence="3 4">
    <name type="scientific">Microbacterium pygmaeum</name>
    <dbReference type="NCBI Taxonomy" id="370764"/>
    <lineage>
        <taxon>Bacteria</taxon>
        <taxon>Bacillati</taxon>
        <taxon>Actinomycetota</taxon>
        <taxon>Actinomycetes</taxon>
        <taxon>Micrococcales</taxon>
        <taxon>Microbacteriaceae</taxon>
        <taxon>Microbacterium</taxon>
    </lineage>
</organism>
<dbReference type="AlphaFoldDB" id="A0A1G8DI75"/>
<evidence type="ECO:0000313" key="3">
    <source>
        <dbReference type="EMBL" id="SDH57383.1"/>
    </source>
</evidence>
<evidence type="ECO:0000259" key="2">
    <source>
        <dbReference type="Pfam" id="PF06724"/>
    </source>
</evidence>
<dbReference type="OrthoDB" id="4552598at2"/>
<evidence type="ECO:0000256" key="1">
    <source>
        <dbReference type="SAM" id="Phobius"/>
    </source>
</evidence>
<feature type="transmembrane region" description="Helical" evidence="1">
    <location>
        <begin position="150"/>
        <end position="173"/>
    </location>
</feature>
<keyword evidence="4" id="KW-1185">Reference proteome</keyword>
<evidence type="ECO:0000313" key="4">
    <source>
        <dbReference type="Proteomes" id="UP000199009"/>
    </source>
</evidence>
<protein>
    <recommendedName>
        <fullName evidence="2">DUF1206 domain-containing protein</fullName>
    </recommendedName>
</protein>
<dbReference type="RefSeq" id="WP_091492600.1">
    <property type="nucleotide sequence ID" value="NZ_LT629692.1"/>
</dbReference>
<feature type="transmembrane region" description="Helical" evidence="1">
    <location>
        <begin position="194"/>
        <end position="222"/>
    </location>
</feature>
<feature type="transmembrane region" description="Helical" evidence="1">
    <location>
        <begin position="242"/>
        <end position="265"/>
    </location>
</feature>
<keyword evidence="1" id="KW-1133">Transmembrane helix</keyword>
<dbReference type="InterPro" id="IPR009597">
    <property type="entry name" value="DUF1206"/>
</dbReference>
<feature type="transmembrane region" description="Helical" evidence="1">
    <location>
        <begin position="111"/>
        <end position="130"/>
    </location>
</feature>
<sequence>MSPSTASGSSARAARAAQDSTIFRTLARIGYVVLGILHILIGVISISIATGGGGDADQGGALAQIQQSPAGVVLLWIIVVGLFALAVWQVAEVFLERDPDTKKKWAHRVKYLGTAGAYLAIAATAVVYALGGQSESSESSQTFSAKLLAAPAGVALLVLVGLIVAAIGAAFIVRGITRAFEKHLDLPTGVARRGIVTFGVVGYIAKGIAVGIAGILFVVAALTHDPEAAGGLDAALHALAGLPFGAIILWIVGAGLVTYGLFCFARARYARM</sequence>
<proteinExistence type="predicted"/>
<feature type="domain" description="DUF1206" evidence="2">
    <location>
        <begin position="201"/>
        <end position="269"/>
    </location>
</feature>
<dbReference type="STRING" id="370764.SAMN04489810_3356"/>
<name>A0A1G8DI75_9MICO</name>
<feature type="domain" description="DUF1206" evidence="2">
    <location>
        <begin position="29"/>
        <end position="93"/>
    </location>
</feature>
<feature type="transmembrane region" description="Helical" evidence="1">
    <location>
        <begin position="29"/>
        <end position="50"/>
    </location>
</feature>
<reference evidence="3 4" key="1">
    <citation type="submission" date="2016-10" db="EMBL/GenBank/DDBJ databases">
        <authorList>
            <person name="de Groot N.N."/>
        </authorList>
    </citation>
    <scope>NUCLEOTIDE SEQUENCE [LARGE SCALE GENOMIC DNA]</scope>
    <source>
        <strain evidence="3 4">DSM 23142</strain>
    </source>
</reference>
<dbReference type="Proteomes" id="UP000199009">
    <property type="component" value="Chromosome I"/>
</dbReference>
<accession>A0A1G8DI75</accession>